<feature type="region of interest" description="Disordered" evidence="1">
    <location>
        <begin position="24"/>
        <end position="67"/>
    </location>
</feature>
<dbReference type="Proteomes" id="UP000886595">
    <property type="component" value="Unassembled WGS sequence"/>
</dbReference>
<comment type="caution">
    <text evidence="2">The sequence shown here is derived from an EMBL/GenBank/DDBJ whole genome shotgun (WGS) entry which is preliminary data.</text>
</comment>
<feature type="compositionally biased region" description="Low complexity" evidence="1">
    <location>
        <begin position="49"/>
        <end position="67"/>
    </location>
</feature>
<reference evidence="2 3" key="1">
    <citation type="submission" date="2020-02" db="EMBL/GenBank/DDBJ databases">
        <authorList>
            <person name="Ma Q."/>
            <person name="Huang Y."/>
            <person name="Song X."/>
            <person name="Pei D."/>
        </authorList>
    </citation>
    <scope>NUCLEOTIDE SEQUENCE [LARGE SCALE GENOMIC DNA]</scope>
    <source>
        <strain evidence="2">Sxm20200214</strain>
        <tissue evidence="2">Leaf</tissue>
    </source>
</reference>
<gene>
    <name evidence="2" type="ORF">Bca52824_033959</name>
</gene>
<proteinExistence type="predicted"/>
<keyword evidence="3" id="KW-1185">Reference proteome</keyword>
<evidence type="ECO:0000256" key="1">
    <source>
        <dbReference type="SAM" id="MobiDB-lite"/>
    </source>
</evidence>
<evidence type="ECO:0000313" key="3">
    <source>
        <dbReference type="Proteomes" id="UP000886595"/>
    </source>
</evidence>
<sequence>MSIIVTSSPPLVKLAERLLVTDLNLPPSSPSSLSPSSALFRKSKKSEQSPLTPSSASLPSSLLRCWR</sequence>
<dbReference type="AlphaFoldDB" id="A0A8X7SFK1"/>
<organism evidence="2 3">
    <name type="scientific">Brassica carinata</name>
    <name type="common">Ethiopian mustard</name>
    <name type="synonym">Abyssinian cabbage</name>
    <dbReference type="NCBI Taxonomy" id="52824"/>
    <lineage>
        <taxon>Eukaryota</taxon>
        <taxon>Viridiplantae</taxon>
        <taxon>Streptophyta</taxon>
        <taxon>Embryophyta</taxon>
        <taxon>Tracheophyta</taxon>
        <taxon>Spermatophyta</taxon>
        <taxon>Magnoliopsida</taxon>
        <taxon>eudicotyledons</taxon>
        <taxon>Gunneridae</taxon>
        <taxon>Pentapetalae</taxon>
        <taxon>rosids</taxon>
        <taxon>malvids</taxon>
        <taxon>Brassicales</taxon>
        <taxon>Brassicaceae</taxon>
        <taxon>Brassiceae</taxon>
        <taxon>Brassica</taxon>
    </lineage>
</organism>
<name>A0A8X7SFK1_BRACI</name>
<dbReference type="EMBL" id="JAAMPC010000007">
    <property type="protein sequence ID" value="KAG2305308.1"/>
    <property type="molecule type" value="Genomic_DNA"/>
</dbReference>
<accession>A0A8X7SFK1</accession>
<protein>
    <submittedName>
        <fullName evidence="2">Uncharacterized protein</fullName>
    </submittedName>
</protein>
<evidence type="ECO:0000313" key="2">
    <source>
        <dbReference type="EMBL" id="KAG2305308.1"/>
    </source>
</evidence>